<comment type="caution">
    <text evidence="2">The sequence shown here is derived from an EMBL/GenBank/DDBJ whole genome shotgun (WGS) entry which is preliminary data.</text>
</comment>
<dbReference type="Proteomes" id="UP001432027">
    <property type="component" value="Unassembled WGS sequence"/>
</dbReference>
<evidence type="ECO:0000313" key="3">
    <source>
        <dbReference type="Proteomes" id="UP001432027"/>
    </source>
</evidence>
<feature type="compositionally biased region" description="Polar residues" evidence="1">
    <location>
        <begin position="70"/>
        <end position="86"/>
    </location>
</feature>
<name>A0AAV5SQE9_9BILA</name>
<proteinExistence type="predicted"/>
<dbReference type="AlphaFoldDB" id="A0AAV5SQE9"/>
<dbReference type="EMBL" id="BTSX01000002">
    <property type="protein sequence ID" value="GMS84835.1"/>
    <property type="molecule type" value="Genomic_DNA"/>
</dbReference>
<keyword evidence="3" id="KW-1185">Reference proteome</keyword>
<organism evidence="2 3">
    <name type="scientific">Pristionchus entomophagus</name>
    <dbReference type="NCBI Taxonomy" id="358040"/>
    <lineage>
        <taxon>Eukaryota</taxon>
        <taxon>Metazoa</taxon>
        <taxon>Ecdysozoa</taxon>
        <taxon>Nematoda</taxon>
        <taxon>Chromadorea</taxon>
        <taxon>Rhabditida</taxon>
        <taxon>Rhabditina</taxon>
        <taxon>Diplogasteromorpha</taxon>
        <taxon>Diplogasteroidea</taxon>
        <taxon>Neodiplogasteridae</taxon>
        <taxon>Pristionchus</taxon>
    </lineage>
</organism>
<gene>
    <name evidence="2" type="ORF">PENTCL1PPCAC_7010</name>
</gene>
<feature type="non-terminal residue" evidence="2">
    <location>
        <position position="1"/>
    </location>
</feature>
<sequence>NGIYPNEHPLPLWMIKSLQVTKWDLSSRFASSFHPLMVAPSLSLETSRILVISICTSSSMMHGGSEECGRTQSILPSSSISNDMTE</sequence>
<protein>
    <submittedName>
        <fullName evidence="2">Uncharacterized protein</fullName>
    </submittedName>
</protein>
<feature type="region of interest" description="Disordered" evidence="1">
    <location>
        <begin position="63"/>
        <end position="86"/>
    </location>
</feature>
<evidence type="ECO:0000313" key="2">
    <source>
        <dbReference type="EMBL" id="GMS84835.1"/>
    </source>
</evidence>
<accession>A0AAV5SQE9</accession>
<evidence type="ECO:0000256" key="1">
    <source>
        <dbReference type="SAM" id="MobiDB-lite"/>
    </source>
</evidence>
<reference evidence="2" key="1">
    <citation type="submission" date="2023-10" db="EMBL/GenBank/DDBJ databases">
        <title>Genome assembly of Pristionchus species.</title>
        <authorList>
            <person name="Yoshida K."/>
            <person name="Sommer R.J."/>
        </authorList>
    </citation>
    <scope>NUCLEOTIDE SEQUENCE</scope>
    <source>
        <strain evidence="2">RS0144</strain>
    </source>
</reference>